<accession>A0A2J8P386</accession>
<proteinExistence type="predicted"/>
<gene>
    <name evidence="1" type="ORF">CK820_G0006480</name>
</gene>
<dbReference type="EMBL" id="NBAG03000220">
    <property type="protein sequence ID" value="PNI78486.1"/>
    <property type="molecule type" value="Genomic_DNA"/>
</dbReference>
<sequence>MVTQTHIAEATGWVPGDRKRARKFIDSDFSERAETWRTDPRETTACFSWFKNFSMPQNRFSSYWHLYLWEERETRLAACLPA</sequence>
<protein>
    <submittedName>
        <fullName evidence="1">TFDP2 isoform 19</fullName>
    </submittedName>
</protein>
<comment type="caution">
    <text evidence="1">The sequence shown here is derived from an EMBL/GenBank/DDBJ whole genome shotgun (WGS) entry which is preliminary data.</text>
</comment>
<organism evidence="1 2">
    <name type="scientific">Pan troglodytes</name>
    <name type="common">Chimpanzee</name>
    <dbReference type="NCBI Taxonomy" id="9598"/>
    <lineage>
        <taxon>Eukaryota</taxon>
        <taxon>Metazoa</taxon>
        <taxon>Chordata</taxon>
        <taxon>Craniata</taxon>
        <taxon>Vertebrata</taxon>
        <taxon>Euteleostomi</taxon>
        <taxon>Mammalia</taxon>
        <taxon>Eutheria</taxon>
        <taxon>Euarchontoglires</taxon>
        <taxon>Primates</taxon>
        <taxon>Haplorrhini</taxon>
        <taxon>Catarrhini</taxon>
        <taxon>Hominidae</taxon>
        <taxon>Pan</taxon>
    </lineage>
</organism>
<evidence type="ECO:0000313" key="1">
    <source>
        <dbReference type="EMBL" id="PNI78486.1"/>
    </source>
</evidence>
<dbReference type="AlphaFoldDB" id="A0A2J8P386"/>
<reference evidence="1 2" key="1">
    <citation type="submission" date="2017-12" db="EMBL/GenBank/DDBJ databases">
        <title>High-resolution comparative analysis of great ape genomes.</title>
        <authorList>
            <person name="Pollen A."/>
            <person name="Hastie A."/>
            <person name="Hormozdiari F."/>
            <person name="Dougherty M."/>
            <person name="Liu R."/>
            <person name="Chaisson M."/>
            <person name="Hoppe E."/>
            <person name="Hill C."/>
            <person name="Pang A."/>
            <person name="Hillier L."/>
            <person name="Baker C."/>
            <person name="Armstrong J."/>
            <person name="Shendure J."/>
            <person name="Paten B."/>
            <person name="Wilson R."/>
            <person name="Chao H."/>
            <person name="Schneider V."/>
            <person name="Ventura M."/>
            <person name="Kronenberg Z."/>
            <person name="Murali S."/>
            <person name="Gordon D."/>
            <person name="Cantsilieris S."/>
            <person name="Munson K."/>
            <person name="Nelson B."/>
            <person name="Raja A."/>
            <person name="Underwood J."/>
            <person name="Diekhans M."/>
            <person name="Fiddes I."/>
            <person name="Haussler D."/>
            <person name="Eichler E."/>
        </authorList>
    </citation>
    <scope>NUCLEOTIDE SEQUENCE [LARGE SCALE GENOMIC DNA]</scope>
    <source>
        <strain evidence="1">Yerkes chimp pedigree #C0471</strain>
    </source>
</reference>
<dbReference type="Proteomes" id="UP000236370">
    <property type="component" value="Unassembled WGS sequence"/>
</dbReference>
<name>A0A2J8P386_PANTR</name>
<evidence type="ECO:0000313" key="2">
    <source>
        <dbReference type="Proteomes" id="UP000236370"/>
    </source>
</evidence>